<evidence type="ECO:0008006" key="4">
    <source>
        <dbReference type="Google" id="ProtNLM"/>
    </source>
</evidence>
<dbReference type="InterPro" id="IPR027417">
    <property type="entry name" value="P-loop_NTPase"/>
</dbReference>
<evidence type="ECO:0000313" key="2">
    <source>
        <dbReference type="EMBL" id="MFC7403986.1"/>
    </source>
</evidence>
<dbReference type="Proteomes" id="UP001596455">
    <property type="component" value="Unassembled WGS sequence"/>
</dbReference>
<dbReference type="SUPFAM" id="SSF52540">
    <property type="entry name" value="P-loop containing nucleoside triphosphate hydrolases"/>
    <property type="match status" value="1"/>
</dbReference>
<keyword evidence="1" id="KW-0812">Transmembrane</keyword>
<evidence type="ECO:0000313" key="3">
    <source>
        <dbReference type="Proteomes" id="UP001596455"/>
    </source>
</evidence>
<name>A0ABW2Q473_9MICO</name>
<dbReference type="RefSeq" id="WP_382390952.1">
    <property type="nucleotide sequence ID" value="NZ_JBHTCQ010000001.1"/>
</dbReference>
<sequence>MGMISTVLSTSAESRIRELTSLDASVRGPLPLSTRVGFVGVAGGVGTSTAAGLAVSVLVSRRGGRILAVNASSGRRSVLWRAGLTDDASPDPGTAAQRAGARQAADAVQGLARTPGGGYAIDLADADRTTADARWWETVAPVSRFFDFVVTDWGVRRADDLSDVTASSSLVCVTTAADLPAIQHGLDLANTAEGAGTRAVLAVVDTQARLTGALRVVLDRLPIPAVVLPHDLAHAATSPAPSTRLRATTNLGALRLATTLVDRARGRRA</sequence>
<organism evidence="2 3">
    <name type="scientific">Georgenia alba</name>
    <dbReference type="NCBI Taxonomy" id="2233858"/>
    <lineage>
        <taxon>Bacteria</taxon>
        <taxon>Bacillati</taxon>
        <taxon>Actinomycetota</taxon>
        <taxon>Actinomycetes</taxon>
        <taxon>Micrococcales</taxon>
        <taxon>Bogoriellaceae</taxon>
        <taxon>Georgenia</taxon>
    </lineage>
</organism>
<proteinExistence type="predicted"/>
<accession>A0ABW2Q473</accession>
<dbReference type="EMBL" id="JBHTCQ010000001">
    <property type="protein sequence ID" value="MFC7403986.1"/>
    <property type="molecule type" value="Genomic_DNA"/>
</dbReference>
<dbReference type="Gene3D" id="3.40.50.300">
    <property type="entry name" value="P-loop containing nucleotide triphosphate hydrolases"/>
    <property type="match status" value="1"/>
</dbReference>
<keyword evidence="3" id="KW-1185">Reference proteome</keyword>
<keyword evidence="1" id="KW-0472">Membrane</keyword>
<gene>
    <name evidence="2" type="ORF">ACFQQL_02610</name>
</gene>
<comment type="caution">
    <text evidence="2">The sequence shown here is derived from an EMBL/GenBank/DDBJ whole genome shotgun (WGS) entry which is preliminary data.</text>
</comment>
<evidence type="ECO:0000256" key="1">
    <source>
        <dbReference type="SAM" id="Phobius"/>
    </source>
</evidence>
<keyword evidence="1" id="KW-1133">Transmembrane helix</keyword>
<protein>
    <recommendedName>
        <fullName evidence="4">MinD-like ATPase involved in chromosome partitioning or flagellar assembly</fullName>
    </recommendedName>
</protein>
<feature type="transmembrane region" description="Helical" evidence="1">
    <location>
        <begin position="36"/>
        <end position="59"/>
    </location>
</feature>
<reference evidence="3" key="1">
    <citation type="journal article" date="2019" name="Int. J. Syst. Evol. Microbiol.">
        <title>The Global Catalogue of Microorganisms (GCM) 10K type strain sequencing project: providing services to taxonomists for standard genome sequencing and annotation.</title>
        <authorList>
            <consortium name="The Broad Institute Genomics Platform"/>
            <consortium name="The Broad Institute Genome Sequencing Center for Infectious Disease"/>
            <person name="Wu L."/>
            <person name="Ma J."/>
        </authorList>
    </citation>
    <scope>NUCLEOTIDE SEQUENCE [LARGE SCALE GENOMIC DNA]</scope>
    <source>
        <strain evidence="3">JCM 1490</strain>
    </source>
</reference>